<organism evidence="2 3">
    <name type="scientific">Haloarcula hispanica tailed virus 1</name>
    <dbReference type="NCBI Taxonomy" id="1273750"/>
    <lineage>
        <taxon>Viruses</taxon>
        <taxon>Duplodnaviria</taxon>
        <taxon>Heunggongvirae</taxon>
        <taxon>Uroviricota</taxon>
        <taxon>Caudoviricetes</taxon>
        <taxon>Madisaviridae</taxon>
        <taxon>Clampvirus</taxon>
        <taxon>Clampvirus italiense</taxon>
        <taxon>Clampvirus HHTV1</taxon>
    </lineage>
</organism>
<dbReference type="GeneID" id="16194208"/>
<evidence type="ECO:0000313" key="3">
    <source>
        <dbReference type="Proteomes" id="UP000203449"/>
    </source>
</evidence>
<name>R4TKQ9_9CAUD</name>
<dbReference type="EMBL" id="KC292025">
    <property type="protein sequence ID" value="AGM11262.1"/>
    <property type="molecule type" value="Genomic_DNA"/>
</dbReference>
<gene>
    <name evidence="2" type="primary">6</name>
    <name evidence="2" type="ORF">HHTV1_6</name>
</gene>
<dbReference type="KEGG" id="vg:16194208"/>
<protein>
    <submittedName>
        <fullName evidence="2">Uncharacterized protein</fullName>
    </submittedName>
</protein>
<sequence>MLGEARRSEVPAVQDPVRLVAPEGADLMASSSTCIGCGDQFEHGDRIVRMDVIRVVDHPGDPDAGWGSPFEGGLRPSEESADRQYVHLGCIEELGDHDGD</sequence>
<proteinExistence type="predicted"/>
<evidence type="ECO:0000313" key="2">
    <source>
        <dbReference type="EMBL" id="AGM11262.1"/>
    </source>
</evidence>
<dbReference type="RefSeq" id="YP_008058696.1">
    <property type="nucleotide sequence ID" value="NC_021322.1"/>
</dbReference>
<accession>R4TKQ9</accession>
<reference evidence="2 3" key="1">
    <citation type="submission" date="2012-12" db="EMBL/GenBank/DDBJ databases">
        <authorList>
            <person name="Sencilo A."/>
            <person name="Jacobs-Sera D."/>
            <person name="Russell D.A."/>
            <person name="Ko C."/>
            <person name="Atanasova N."/>
            <person name="Osterlund E."/>
            <person name="Oksanen H.M."/>
            <person name="Bamford D.H."/>
            <person name="Hatfull G.F."/>
            <person name="Roine E."/>
            <person name="Hendrix R.W."/>
        </authorList>
    </citation>
    <scope>NUCLEOTIDE SEQUENCE [LARGE SCALE GENOMIC DNA]</scope>
</reference>
<dbReference type="Proteomes" id="UP000203449">
    <property type="component" value="Segment"/>
</dbReference>
<evidence type="ECO:0000256" key="1">
    <source>
        <dbReference type="SAM" id="MobiDB-lite"/>
    </source>
</evidence>
<keyword evidence="3" id="KW-1185">Reference proteome</keyword>
<feature type="region of interest" description="Disordered" evidence="1">
    <location>
        <begin position="59"/>
        <end position="81"/>
    </location>
</feature>